<evidence type="ECO:0000259" key="7">
    <source>
        <dbReference type="PROSITE" id="PS50066"/>
    </source>
</evidence>
<dbReference type="Gene3D" id="3.40.1810.10">
    <property type="entry name" value="Transcription factor, MADS-box"/>
    <property type="match status" value="1"/>
</dbReference>
<comment type="subcellular location">
    <subcellularLocation>
        <location evidence="1">Nucleus</location>
    </subcellularLocation>
</comment>
<evidence type="ECO:0000256" key="4">
    <source>
        <dbReference type="ARBA" id="ARBA00023163"/>
    </source>
</evidence>
<gene>
    <name evidence="8" type="ORF">DFP72DRAFT_233749</name>
</gene>
<evidence type="ECO:0000256" key="3">
    <source>
        <dbReference type="ARBA" id="ARBA00023125"/>
    </source>
</evidence>
<dbReference type="Pfam" id="PF00319">
    <property type="entry name" value="SRF-TF"/>
    <property type="match status" value="1"/>
</dbReference>
<feature type="compositionally biased region" description="Low complexity" evidence="6">
    <location>
        <begin position="246"/>
        <end position="300"/>
    </location>
</feature>
<keyword evidence="4" id="KW-0804">Transcription</keyword>
<dbReference type="InterPro" id="IPR050142">
    <property type="entry name" value="MADS-box/MEF2_TF"/>
</dbReference>
<dbReference type="GO" id="GO:0045944">
    <property type="term" value="P:positive regulation of transcription by RNA polymerase II"/>
    <property type="evidence" value="ECO:0007669"/>
    <property type="project" value="InterPro"/>
</dbReference>
<feature type="region of interest" description="Disordered" evidence="6">
    <location>
        <begin position="1"/>
        <end position="58"/>
    </location>
</feature>
<dbReference type="PANTHER" id="PTHR48019">
    <property type="entry name" value="SERUM RESPONSE FACTOR HOMOLOG"/>
    <property type="match status" value="1"/>
</dbReference>
<dbReference type="FunFam" id="3.40.1810.10:FF:000002">
    <property type="entry name" value="Serum response factor b"/>
    <property type="match status" value="1"/>
</dbReference>
<dbReference type="GO" id="GO:0005634">
    <property type="term" value="C:nucleus"/>
    <property type="evidence" value="ECO:0007669"/>
    <property type="project" value="UniProtKB-SubCell"/>
</dbReference>
<protein>
    <submittedName>
        <fullName evidence="8">SRF-type transcription factor (DNA-binding and dimerization domain)-domain-containing protein</fullName>
    </submittedName>
</protein>
<dbReference type="OrthoDB" id="2284405at2759"/>
<dbReference type="PROSITE" id="PS50066">
    <property type="entry name" value="MADS_BOX_2"/>
    <property type="match status" value="1"/>
</dbReference>
<keyword evidence="9" id="KW-1185">Reference proteome</keyword>
<dbReference type="SUPFAM" id="SSF55455">
    <property type="entry name" value="SRF-like"/>
    <property type="match status" value="1"/>
</dbReference>
<keyword evidence="3 8" id="KW-0238">DNA-binding</keyword>
<dbReference type="SMART" id="SM00432">
    <property type="entry name" value="MADS"/>
    <property type="match status" value="1"/>
</dbReference>
<feature type="domain" description="MADS-box" evidence="7">
    <location>
        <begin position="56"/>
        <end position="116"/>
    </location>
</feature>
<feature type="compositionally biased region" description="Polar residues" evidence="6">
    <location>
        <begin position="222"/>
        <end position="237"/>
    </location>
</feature>
<evidence type="ECO:0000256" key="5">
    <source>
        <dbReference type="ARBA" id="ARBA00023242"/>
    </source>
</evidence>
<keyword evidence="2" id="KW-0805">Transcription regulation</keyword>
<feature type="compositionally biased region" description="Polar residues" evidence="6">
    <location>
        <begin position="354"/>
        <end position="365"/>
    </location>
</feature>
<dbReference type="InterPro" id="IPR036879">
    <property type="entry name" value="TF_MADSbox_sf"/>
</dbReference>
<accession>A0A8H6I2D9</accession>
<feature type="compositionally biased region" description="Low complexity" evidence="6">
    <location>
        <begin position="314"/>
        <end position="353"/>
    </location>
</feature>
<proteinExistence type="predicted"/>
<evidence type="ECO:0000256" key="2">
    <source>
        <dbReference type="ARBA" id="ARBA00023015"/>
    </source>
</evidence>
<dbReference type="EMBL" id="JACGCI010000022">
    <property type="protein sequence ID" value="KAF6757419.1"/>
    <property type="molecule type" value="Genomic_DNA"/>
</dbReference>
<evidence type="ECO:0000256" key="6">
    <source>
        <dbReference type="SAM" id="MobiDB-lite"/>
    </source>
</evidence>
<dbReference type="PRINTS" id="PR00404">
    <property type="entry name" value="MADSDOMAIN"/>
</dbReference>
<evidence type="ECO:0000256" key="1">
    <source>
        <dbReference type="ARBA" id="ARBA00004123"/>
    </source>
</evidence>
<sequence length="365" mass="38356">MRKRQRTLDMHSGVPADHPVQGGPVVEDTFINDHDAVDGSGDDDEEEDKPKSDKKAGRRKIKIEFIQDKSRRHITFSKRKAGIMKKAYELSTLTGTQVLLLVVSETGLVYTFTTAKLQPLVTQPEGKNLIQACLNAPHGALPSSMPVGPPIGRASGPMSIPGGPPPANNLPGGLSIGNQPGNPSKDEDDDHDDDPAAHGGRASSGDKRRRRASSTTNPPPGSATNARGPTSPHSPNATVPPPLNIPPGQQGHAQHPSHQPQQSIALGSPTSPQQHHSQVPSSAQYSSGSYGQHPGQPQTHQQHDAGMYNSHMMSPGGYSYPGPGAPPSQGGQQLGGLAAAAASHGHWGQAAQQPPVSQGNHYGRR</sequence>
<organism evidence="8 9">
    <name type="scientific">Ephemerocybe angulata</name>
    <dbReference type="NCBI Taxonomy" id="980116"/>
    <lineage>
        <taxon>Eukaryota</taxon>
        <taxon>Fungi</taxon>
        <taxon>Dikarya</taxon>
        <taxon>Basidiomycota</taxon>
        <taxon>Agaricomycotina</taxon>
        <taxon>Agaricomycetes</taxon>
        <taxon>Agaricomycetidae</taxon>
        <taxon>Agaricales</taxon>
        <taxon>Agaricineae</taxon>
        <taxon>Psathyrellaceae</taxon>
        <taxon>Ephemerocybe</taxon>
    </lineage>
</organism>
<dbReference type="GO" id="GO:0000987">
    <property type="term" value="F:cis-regulatory region sequence-specific DNA binding"/>
    <property type="evidence" value="ECO:0007669"/>
    <property type="project" value="InterPro"/>
</dbReference>
<comment type="caution">
    <text evidence="8">The sequence shown here is derived from an EMBL/GenBank/DDBJ whole genome shotgun (WGS) entry which is preliminary data.</text>
</comment>
<reference evidence="8 9" key="1">
    <citation type="submission" date="2020-07" db="EMBL/GenBank/DDBJ databases">
        <title>Comparative genomics of pyrophilous fungi reveals a link between fire events and developmental genes.</title>
        <authorList>
            <consortium name="DOE Joint Genome Institute"/>
            <person name="Steindorff A.S."/>
            <person name="Carver A."/>
            <person name="Calhoun S."/>
            <person name="Stillman K."/>
            <person name="Liu H."/>
            <person name="Lipzen A."/>
            <person name="Pangilinan J."/>
            <person name="Labutti K."/>
            <person name="Bruns T.D."/>
            <person name="Grigoriev I.V."/>
        </authorList>
    </citation>
    <scope>NUCLEOTIDE SEQUENCE [LARGE SCALE GENOMIC DNA]</scope>
    <source>
        <strain evidence="8 9">CBS 144469</strain>
    </source>
</reference>
<dbReference type="InterPro" id="IPR002100">
    <property type="entry name" value="TF_MADSbox"/>
</dbReference>
<dbReference type="AlphaFoldDB" id="A0A8H6I2D9"/>
<name>A0A8H6I2D9_9AGAR</name>
<keyword evidence="5" id="KW-0539">Nucleus</keyword>
<dbReference type="GO" id="GO:0000981">
    <property type="term" value="F:DNA-binding transcription factor activity, RNA polymerase II-specific"/>
    <property type="evidence" value="ECO:0007669"/>
    <property type="project" value="InterPro"/>
</dbReference>
<evidence type="ECO:0000313" key="8">
    <source>
        <dbReference type="EMBL" id="KAF6757419.1"/>
    </source>
</evidence>
<dbReference type="Proteomes" id="UP000521943">
    <property type="component" value="Unassembled WGS sequence"/>
</dbReference>
<evidence type="ECO:0000313" key="9">
    <source>
        <dbReference type="Proteomes" id="UP000521943"/>
    </source>
</evidence>
<feature type="region of interest" description="Disordered" evidence="6">
    <location>
        <begin position="144"/>
        <end position="365"/>
    </location>
</feature>
<dbReference type="PROSITE" id="PS00350">
    <property type="entry name" value="MADS_BOX_1"/>
    <property type="match status" value="1"/>
</dbReference>
<dbReference type="InterPro" id="IPR033897">
    <property type="entry name" value="SRF-like_MADS-box"/>
</dbReference>
<dbReference type="CDD" id="cd00266">
    <property type="entry name" value="MADS_SRF_like"/>
    <property type="match status" value="1"/>
</dbReference>
<dbReference type="GO" id="GO:0046983">
    <property type="term" value="F:protein dimerization activity"/>
    <property type="evidence" value="ECO:0007669"/>
    <property type="project" value="InterPro"/>
</dbReference>